<comment type="caution">
    <text evidence="1">The sequence shown here is derived from an EMBL/GenBank/DDBJ whole genome shotgun (WGS) entry which is preliminary data.</text>
</comment>
<dbReference type="OrthoDB" id="1728974at2759"/>
<accession>A0A4Y2X4B4</accession>
<proteinExistence type="predicted"/>
<reference evidence="1 2" key="1">
    <citation type="journal article" date="2019" name="Sci. Rep.">
        <title>Orb-weaving spider Araneus ventricosus genome elucidates the spidroin gene catalogue.</title>
        <authorList>
            <person name="Kono N."/>
            <person name="Nakamura H."/>
            <person name="Ohtoshi R."/>
            <person name="Moran D.A.P."/>
            <person name="Shinohara A."/>
            <person name="Yoshida Y."/>
            <person name="Fujiwara M."/>
            <person name="Mori M."/>
            <person name="Tomita M."/>
            <person name="Arakawa K."/>
        </authorList>
    </citation>
    <scope>NUCLEOTIDE SEQUENCE [LARGE SCALE GENOMIC DNA]</scope>
</reference>
<evidence type="ECO:0000313" key="2">
    <source>
        <dbReference type="Proteomes" id="UP000499080"/>
    </source>
</evidence>
<organism evidence="1 2">
    <name type="scientific">Araneus ventricosus</name>
    <name type="common">Orbweaver spider</name>
    <name type="synonym">Epeira ventricosa</name>
    <dbReference type="NCBI Taxonomy" id="182803"/>
    <lineage>
        <taxon>Eukaryota</taxon>
        <taxon>Metazoa</taxon>
        <taxon>Ecdysozoa</taxon>
        <taxon>Arthropoda</taxon>
        <taxon>Chelicerata</taxon>
        <taxon>Arachnida</taxon>
        <taxon>Araneae</taxon>
        <taxon>Araneomorphae</taxon>
        <taxon>Entelegynae</taxon>
        <taxon>Araneoidea</taxon>
        <taxon>Araneidae</taxon>
        <taxon>Araneus</taxon>
    </lineage>
</organism>
<evidence type="ECO:0000313" key="1">
    <source>
        <dbReference type="EMBL" id="GBO42987.1"/>
    </source>
</evidence>
<sequence>MAVVQINDATTGVNDEIARYQIGSSYINSNEAVWRILRFPIHDRYPTVVNLSVHLENGQLVYFTSNDAHERAAQPPDTTLTAYFKLSQEDTFEKTLLYADIPKYYTWNKTKKPLCRRKQGMVFKGHPDVCEYDALGHVCTVRPNNAECFYLGSLGDPLLSEF</sequence>
<keyword evidence="2" id="KW-1185">Reference proteome</keyword>
<dbReference type="AlphaFoldDB" id="A0A4Y2X4B4"/>
<name>A0A4Y2X4B4_ARAVE</name>
<gene>
    <name evidence="1" type="ORF">AVEN_213478_1</name>
</gene>
<protein>
    <submittedName>
        <fullName evidence="1">Uncharacterized protein</fullName>
    </submittedName>
</protein>
<dbReference type="Proteomes" id="UP000499080">
    <property type="component" value="Unassembled WGS sequence"/>
</dbReference>
<dbReference type="EMBL" id="BGPR01069294">
    <property type="protein sequence ID" value="GBO42987.1"/>
    <property type="molecule type" value="Genomic_DNA"/>
</dbReference>